<evidence type="ECO:0000313" key="1">
    <source>
        <dbReference type="EMBL" id="ABU73247.1"/>
    </source>
</evidence>
<evidence type="ECO:0000313" key="2">
    <source>
        <dbReference type="Proteomes" id="UP000008152"/>
    </source>
</evidence>
<organism evidence="1 2">
    <name type="scientific">Vibrio campbellii (strain ATCC BAA-1116)</name>
    <dbReference type="NCBI Taxonomy" id="2902295"/>
    <lineage>
        <taxon>Bacteria</taxon>
        <taxon>Pseudomonadati</taxon>
        <taxon>Pseudomonadota</taxon>
        <taxon>Gammaproteobacteria</taxon>
        <taxon>Vibrionales</taxon>
        <taxon>Vibrionaceae</taxon>
        <taxon>Vibrio</taxon>
    </lineage>
</organism>
<reference evidence="1 2" key="1">
    <citation type="submission" date="2007-08" db="EMBL/GenBank/DDBJ databases">
        <authorList>
            <consortium name="The Vibrio harveyi Genome Sequencing Project"/>
            <person name="Bassler B."/>
            <person name="Clifton S.W."/>
            <person name="Fulton L."/>
            <person name="Delehaunty K."/>
            <person name="Fronick C."/>
            <person name="Harrison M."/>
            <person name="Markivic C."/>
            <person name="Fulton R."/>
            <person name="Tin-Wollam A.-M."/>
            <person name="Shah N."/>
            <person name="Pepin K."/>
            <person name="Nash W."/>
            <person name="Thiruvilangam P."/>
            <person name="Bhonagiri V."/>
            <person name="Waters C."/>
            <person name="Tu K.C."/>
            <person name="Irgon J."/>
            <person name="Wilson R.K."/>
        </authorList>
    </citation>
    <scope>NUCLEOTIDE SEQUENCE [LARGE SCALE GENOMIC DNA]</scope>
    <source>
        <strain evidence="2">ATCC BAA-1116 / BB120</strain>
    </source>
</reference>
<name>A7N7B0_VIBC1</name>
<gene>
    <name evidence="1" type="ordered locus">VIBHAR_05342</name>
</gene>
<dbReference type="Proteomes" id="UP000008152">
    <property type="component" value="Chromosome II"/>
</dbReference>
<dbReference type="EMBL" id="CP000790">
    <property type="protein sequence ID" value="ABU73247.1"/>
    <property type="molecule type" value="Genomic_DNA"/>
</dbReference>
<dbReference type="AlphaFoldDB" id="A7N7B0"/>
<protein>
    <submittedName>
        <fullName evidence="1">Uncharacterized protein</fullName>
    </submittedName>
</protein>
<sequence length="41" mass="5024">MDHCRLFGLQNLFCLTRLKWSKRQIHYSLPRCKPKLCETKM</sequence>
<dbReference type="KEGG" id="vha:VIBHAR_05342"/>
<proteinExistence type="predicted"/>
<accession>A7N7B0</accession>
<dbReference type="PATRIC" id="fig|338187.36.peg.4226"/>